<keyword evidence="5" id="KW-1278">Translocase</keyword>
<dbReference type="InterPro" id="IPR050572">
    <property type="entry name" value="Fe-S_Ferredoxin"/>
</dbReference>
<gene>
    <name evidence="12" type="primary">rnfB</name>
    <name evidence="12" type="ORF">GCM10007916_35910</name>
</gene>
<keyword evidence="4" id="KW-0677">Repeat</keyword>
<dbReference type="PROSITE" id="PS00198">
    <property type="entry name" value="4FE4S_FER_1"/>
    <property type="match status" value="2"/>
</dbReference>
<evidence type="ECO:0000256" key="3">
    <source>
        <dbReference type="ARBA" id="ARBA00022723"/>
    </source>
</evidence>
<keyword evidence="7" id="KW-0408">Iron</keyword>
<dbReference type="Gene3D" id="1.10.15.40">
    <property type="entry name" value="Electron transport complex subunit B, putative Fe-S cluster"/>
    <property type="match status" value="1"/>
</dbReference>
<evidence type="ECO:0000256" key="4">
    <source>
        <dbReference type="ARBA" id="ARBA00022737"/>
    </source>
</evidence>
<keyword evidence="1" id="KW-0813">Transport</keyword>
<dbReference type="PANTHER" id="PTHR43687:SF1">
    <property type="entry name" value="FERREDOXIN III"/>
    <property type="match status" value="1"/>
</dbReference>
<dbReference type="PROSITE" id="PS51656">
    <property type="entry name" value="4FE4S"/>
    <property type="match status" value="1"/>
</dbReference>
<evidence type="ECO:0000256" key="8">
    <source>
        <dbReference type="ARBA" id="ARBA00023014"/>
    </source>
</evidence>
<dbReference type="InterPro" id="IPR017900">
    <property type="entry name" value="4Fe4S_Fe_S_CS"/>
</dbReference>
<keyword evidence="9" id="KW-0472">Membrane</keyword>
<keyword evidence="2" id="KW-0004">4Fe-4S</keyword>
<evidence type="ECO:0000256" key="1">
    <source>
        <dbReference type="ARBA" id="ARBA00022448"/>
    </source>
</evidence>
<protein>
    <submittedName>
        <fullName evidence="12">Electron transport complex subunit RnfB</fullName>
    </submittedName>
</protein>
<dbReference type="InterPro" id="IPR016463">
    <property type="entry name" value="RnfB/RsxB_Proteobac"/>
</dbReference>
<comment type="caution">
    <text evidence="12">The sequence shown here is derived from an EMBL/GenBank/DDBJ whole genome shotgun (WGS) entry which is preliminary data.</text>
</comment>
<evidence type="ECO:0000256" key="6">
    <source>
        <dbReference type="ARBA" id="ARBA00022982"/>
    </source>
</evidence>
<keyword evidence="3" id="KW-0479">Metal-binding</keyword>
<evidence type="ECO:0000256" key="5">
    <source>
        <dbReference type="ARBA" id="ARBA00022967"/>
    </source>
</evidence>
<dbReference type="PIRSF" id="PIRSF005784">
    <property type="entry name" value="Elect_transpt_RnfB"/>
    <property type="match status" value="1"/>
</dbReference>
<evidence type="ECO:0000313" key="12">
    <source>
        <dbReference type="EMBL" id="GLS92519.1"/>
    </source>
</evidence>
<feature type="domain" description="4Fe-4S ferredoxin-type" evidence="10">
    <location>
        <begin position="102"/>
        <end position="131"/>
    </location>
</feature>
<keyword evidence="13" id="KW-1185">Reference proteome</keyword>
<evidence type="ECO:0000259" key="11">
    <source>
        <dbReference type="PROSITE" id="PS51656"/>
    </source>
</evidence>
<feature type="domain" description="4Fe-4S ferredoxin-type" evidence="10">
    <location>
        <begin position="132"/>
        <end position="161"/>
    </location>
</feature>
<feature type="domain" description="4Fe-4S" evidence="11">
    <location>
        <begin position="30"/>
        <end position="89"/>
    </location>
</feature>
<dbReference type="Proteomes" id="UP001157353">
    <property type="component" value="Unassembled WGS sequence"/>
</dbReference>
<evidence type="ECO:0000259" key="10">
    <source>
        <dbReference type="PROSITE" id="PS51379"/>
    </source>
</evidence>
<sequence>MDIVAILSLPLLATAMGFALSIAARFFAVAQDPIVDSINELLPNGQCGQCGLPGCGQAAIAMSEGKLGPDCCPPGGQALAQKLSKLLNVPLSNDAETKSLPQVVEIDPERCDGCTRCFKKCPFDAIVGANKQLHGVLSDICTGCGMCVSVCPQDAFAYKTDPIFSNGWAWPKPELH</sequence>
<accession>A0ABQ6E528</accession>
<keyword evidence="6" id="KW-0249">Electron transport</keyword>
<evidence type="ECO:0000256" key="7">
    <source>
        <dbReference type="ARBA" id="ARBA00023004"/>
    </source>
</evidence>
<dbReference type="InterPro" id="IPR017896">
    <property type="entry name" value="4Fe4S_Fe-S-bd"/>
</dbReference>
<dbReference type="InterPro" id="IPR010207">
    <property type="entry name" value="Elect_transpt_cplx_RnfB/RsxB"/>
</dbReference>
<organism evidence="12 13">
    <name type="scientific">Psychromonas marina</name>
    <dbReference type="NCBI Taxonomy" id="88364"/>
    <lineage>
        <taxon>Bacteria</taxon>
        <taxon>Pseudomonadati</taxon>
        <taxon>Pseudomonadota</taxon>
        <taxon>Gammaproteobacteria</taxon>
        <taxon>Alteromonadales</taxon>
        <taxon>Psychromonadaceae</taxon>
        <taxon>Psychromonas</taxon>
    </lineage>
</organism>
<reference evidence="13" key="1">
    <citation type="journal article" date="2019" name="Int. J. Syst. Evol. Microbiol.">
        <title>The Global Catalogue of Microorganisms (GCM) 10K type strain sequencing project: providing services to taxonomists for standard genome sequencing and annotation.</title>
        <authorList>
            <consortium name="The Broad Institute Genomics Platform"/>
            <consortium name="The Broad Institute Genome Sequencing Center for Infectious Disease"/>
            <person name="Wu L."/>
            <person name="Ma J."/>
        </authorList>
    </citation>
    <scope>NUCLEOTIDE SEQUENCE [LARGE SCALE GENOMIC DNA]</scope>
    <source>
        <strain evidence="13">NBRC 103166</strain>
    </source>
</reference>
<proteinExistence type="predicted"/>
<dbReference type="Pfam" id="PF14697">
    <property type="entry name" value="Fer4_21"/>
    <property type="match status" value="1"/>
</dbReference>
<dbReference type="NCBIfam" id="TIGR01944">
    <property type="entry name" value="rnfB"/>
    <property type="match status" value="1"/>
</dbReference>
<dbReference type="PROSITE" id="PS51379">
    <property type="entry name" value="4FE4S_FER_2"/>
    <property type="match status" value="2"/>
</dbReference>
<evidence type="ECO:0000256" key="9">
    <source>
        <dbReference type="ARBA" id="ARBA00023136"/>
    </source>
</evidence>
<evidence type="ECO:0000256" key="2">
    <source>
        <dbReference type="ARBA" id="ARBA00022485"/>
    </source>
</evidence>
<dbReference type="Pfam" id="PF04060">
    <property type="entry name" value="FeS"/>
    <property type="match status" value="1"/>
</dbReference>
<dbReference type="SUPFAM" id="SSF54862">
    <property type="entry name" value="4Fe-4S ferredoxins"/>
    <property type="match status" value="1"/>
</dbReference>
<keyword evidence="8" id="KW-0411">Iron-sulfur</keyword>
<dbReference type="InterPro" id="IPR007202">
    <property type="entry name" value="4Fe-4S_dom"/>
</dbReference>
<dbReference type="Gene3D" id="3.30.70.20">
    <property type="match status" value="2"/>
</dbReference>
<evidence type="ECO:0000313" key="13">
    <source>
        <dbReference type="Proteomes" id="UP001157353"/>
    </source>
</evidence>
<dbReference type="PANTHER" id="PTHR43687">
    <property type="entry name" value="ADENYLYLSULFATE REDUCTASE, BETA SUBUNIT"/>
    <property type="match status" value="1"/>
</dbReference>
<name>A0ABQ6E528_9GAMM</name>
<dbReference type="EMBL" id="BSPQ01000026">
    <property type="protein sequence ID" value="GLS92519.1"/>
    <property type="molecule type" value="Genomic_DNA"/>
</dbReference>
<dbReference type="RefSeq" id="WP_284205625.1">
    <property type="nucleotide sequence ID" value="NZ_BSPQ01000026.1"/>
</dbReference>